<dbReference type="PANTHER" id="PTHR47022:SF1">
    <property type="entry name" value="BTB AND MATH DOMAIN-CONTAINING PROTEIN 36-RELATED"/>
    <property type="match status" value="1"/>
</dbReference>
<dbReference type="CDD" id="cd00121">
    <property type="entry name" value="MATH"/>
    <property type="match status" value="1"/>
</dbReference>
<feature type="domain" description="BTB" evidence="2">
    <location>
        <begin position="205"/>
        <end position="264"/>
    </location>
</feature>
<dbReference type="SUPFAM" id="SSF49599">
    <property type="entry name" value="TRAF domain-like"/>
    <property type="match status" value="1"/>
</dbReference>
<dbReference type="PROSITE" id="PS50097">
    <property type="entry name" value="BTB"/>
    <property type="match status" value="1"/>
</dbReference>
<comment type="caution">
    <text evidence="4">The sequence shown here is derived from an EMBL/GenBank/DDBJ whole genome shotgun (WGS) entry which is preliminary data.</text>
</comment>
<dbReference type="EMBL" id="BTSY01000005">
    <property type="protein sequence ID" value="GMT30836.1"/>
    <property type="molecule type" value="Genomic_DNA"/>
</dbReference>
<evidence type="ECO:0000259" key="3">
    <source>
        <dbReference type="PROSITE" id="PS50144"/>
    </source>
</evidence>
<dbReference type="Gene3D" id="2.60.210.10">
    <property type="entry name" value="Apoptosis, Tumor Necrosis Factor Receptor Associated Protein 2, Chain A"/>
    <property type="match status" value="1"/>
</dbReference>
<gene>
    <name evidence="4" type="ORF">PFISCL1PPCAC_22133</name>
</gene>
<keyword evidence="5" id="KW-1185">Reference proteome</keyword>
<dbReference type="Pfam" id="PF00651">
    <property type="entry name" value="BTB"/>
    <property type="match status" value="1"/>
</dbReference>
<evidence type="ECO:0000256" key="1">
    <source>
        <dbReference type="SAM" id="MobiDB-lite"/>
    </source>
</evidence>
<proteinExistence type="predicted"/>
<evidence type="ECO:0000313" key="5">
    <source>
        <dbReference type="Proteomes" id="UP001432322"/>
    </source>
</evidence>
<name>A0AAV5WFX4_9BILA</name>
<dbReference type="AlphaFoldDB" id="A0AAV5WFX4"/>
<dbReference type="InterPro" id="IPR000210">
    <property type="entry name" value="BTB/POZ_dom"/>
</dbReference>
<evidence type="ECO:0000313" key="4">
    <source>
        <dbReference type="EMBL" id="GMT30836.1"/>
    </source>
</evidence>
<evidence type="ECO:0000259" key="2">
    <source>
        <dbReference type="PROSITE" id="PS50097"/>
    </source>
</evidence>
<protein>
    <recommendedName>
        <fullName evidence="6">BTB domain-containing protein</fullName>
    </recommendedName>
</protein>
<dbReference type="Gene3D" id="3.30.710.10">
    <property type="entry name" value="Potassium Channel Kv1.1, Chain A"/>
    <property type="match status" value="1"/>
</dbReference>
<dbReference type="SUPFAM" id="SSF54695">
    <property type="entry name" value="POZ domain"/>
    <property type="match status" value="1"/>
</dbReference>
<dbReference type="SMART" id="SM00225">
    <property type="entry name" value="BTB"/>
    <property type="match status" value="1"/>
</dbReference>
<feature type="region of interest" description="Disordered" evidence="1">
    <location>
        <begin position="1"/>
        <end position="41"/>
    </location>
</feature>
<dbReference type="Proteomes" id="UP001432322">
    <property type="component" value="Unassembled WGS sequence"/>
</dbReference>
<dbReference type="Pfam" id="PF22486">
    <property type="entry name" value="MATH_2"/>
    <property type="match status" value="1"/>
</dbReference>
<organism evidence="4 5">
    <name type="scientific">Pristionchus fissidentatus</name>
    <dbReference type="NCBI Taxonomy" id="1538716"/>
    <lineage>
        <taxon>Eukaryota</taxon>
        <taxon>Metazoa</taxon>
        <taxon>Ecdysozoa</taxon>
        <taxon>Nematoda</taxon>
        <taxon>Chromadorea</taxon>
        <taxon>Rhabditida</taxon>
        <taxon>Rhabditina</taxon>
        <taxon>Diplogasteromorpha</taxon>
        <taxon>Diplogasteroidea</taxon>
        <taxon>Neodiplogasteridae</taxon>
        <taxon>Pristionchus</taxon>
    </lineage>
</organism>
<dbReference type="InterPro" id="IPR011333">
    <property type="entry name" value="SKP1/BTB/POZ_sf"/>
</dbReference>
<dbReference type="SMART" id="SM00061">
    <property type="entry name" value="MATH"/>
    <property type="match status" value="1"/>
</dbReference>
<dbReference type="InterPro" id="IPR008974">
    <property type="entry name" value="TRAF-like"/>
</dbReference>
<dbReference type="InterPro" id="IPR002083">
    <property type="entry name" value="MATH/TRAF_dom"/>
</dbReference>
<accession>A0AAV5WFX4</accession>
<dbReference type="PANTHER" id="PTHR47022">
    <property type="entry name" value="BTB AND MATH DOMAIN-CONTAINING PROTEIN 36-RELATED"/>
    <property type="match status" value="1"/>
</dbReference>
<reference evidence="4" key="1">
    <citation type="submission" date="2023-10" db="EMBL/GenBank/DDBJ databases">
        <title>Genome assembly of Pristionchus species.</title>
        <authorList>
            <person name="Yoshida K."/>
            <person name="Sommer R.J."/>
        </authorList>
    </citation>
    <scope>NUCLEOTIDE SEQUENCE</scope>
    <source>
        <strain evidence="4">RS5133</strain>
    </source>
</reference>
<evidence type="ECO:0008006" key="6">
    <source>
        <dbReference type="Google" id="ProtNLM"/>
    </source>
</evidence>
<dbReference type="CDD" id="cd18186">
    <property type="entry name" value="BTB_POZ_ZBTB_KLHL-like"/>
    <property type="match status" value="1"/>
</dbReference>
<dbReference type="PROSITE" id="PS50144">
    <property type="entry name" value="MATH"/>
    <property type="match status" value="1"/>
</dbReference>
<feature type="domain" description="MATH" evidence="3">
    <location>
        <begin position="53"/>
        <end position="180"/>
    </location>
</feature>
<feature type="non-terminal residue" evidence="4">
    <location>
        <position position="1"/>
    </location>
</feature>
<sequence length="365" mass="41451">IIMPPKRKATAPAVVESARAKRAARGRKDPTPPPTINEPKVMRFPRIDPEAPDCIIKWEVENVTSISDNGHNSPTHIIKGINWYVRARTESSERTNNSTCLSLYLYCDEKNTSEVWYADVMATFTLVNREPAKNVNEKFSYRFCSGQTNSGYASLISRAKLINPGEGFINHDRVTVEVSLKVLAVRGIRETPTLRDFTQPQPHLTDGALIVEGKKLYISKQYLALQSPVFEAMFYHGFKESEQEDIVLEDVDYEDFLELLHVAYPTAKPIMAVTAPKLLRLADQFQLKSVLRVAEQFLSSTSEMQWASKLRLADQYNLYDAQNGIMQQLKAVKDFELLKAQKDYILLSDTLKLLISDKQLKICSK</sequence>